<dbReference type="InterPro" id="IPR002110">
    <property type="entry name" value="Ankyrin_rpt"/>
</dbReference>
<protein>
    <submittedName>
        <fullName evidence="3">Ankyrin repeat and LEM domain-containing protein 1</fullName>
    </submittedName>
</protein>
<evidence type="ECO:0000256" key="1">
    <source>
        <dbReference type="PROSITE-ProRule" id="PRU00023"/>
    </source>
</evidence>
<keyword evidence="1" id="KW-0040">ANK repeat</keyword>
<dbReference type="AlphaFoldDB" id="A0A8D8R443"/>
<dbReference type="PROSITE" id="PS50088">
    <property type="entry name" value="ANK_REPEAT"/>
    <property type="match status" value="1"/>
</dbReference>
<dbReference type="InterPro" id="IPR003887">
    <property type="entry name" value="LEM_dom"/>
</dbReference>
<name>A0A8D8R443_9HEMI</name>
<dbReference type="PROSITE" id="PS50954">
    <property type="entry name" value="LEM"/>
    <property type="match status" value="1"/>
</dbReference>
<dbReference type="PANTHER" id="PTHR46427:SF1">
    <property type="entry name" value="ANKYRIN REPEAT AND LEM DOMAIN-CONTAINING PROTEIN 1"/>
    <property type="match status" value="1"/>
</dbReference>
<dbReference type="Gene3D" id="1.10.720.40">
    <property type="match status" value="1"/>
</dbReference>
<dbReference type="SMART" id="SM00248">
    <property type="entry name" value="ANK"/>
    <property type="match status" value="1"/>
</dbReference>
<dbReference type="PANTHER" id="PTHR46427">
    <property type="entry name" value="ANKYRIN REPEAT AND LEM DOMAIN-CONTAINING PROTEIN 1"/>
    <property type="match status" value="1"/>
</dbReference>
<dbReference type="GO" id="GO:0000712">
    <property type="term" value="P:resolution of meiotic recombination intermediates"/>
    <property type="evidence" value="ECO:0007669"/>
    <property type="project" value="TreeGrafter"/>
</dbReference>
<evidence type="ECO:0000259" key="2">
    <source>
        <dbReference type="PROSITE" id="PS50954"/>
    </source>
</evidence>
<proteinExistence type="predicted"/>
<reference evidence="3" key="1">
    <citation type="submission" date="2021-05" db="EMBL/GenBank/DDBJ databases">
        <authorList>
            <person name="Alioto T."/>
            <person name="Alioto T."/>
            <person name="Gomez Garrido J."/>
        </authorList>
    </citation>
    <scope>NUCLEOTIDE SEQUENCE</scope>
</reference>
<dbReference type="Pfam" id="PF00023">
    <property type="entry name" value="Ank"/>
    <property type="match status" value="1"/>
</dbReference>
<sequence length="397" mass="44486">MSVELNHSNTSFLDDILECIENEDAQRVYPLLEHLPDINAVHPELGIGVIHAAAAIPCTRFTRDLFRNLIKWNVDVNSTTGEGYSPLDIAVSNDRLQTTKFLIKHGAQPTDRTLDLAQEFNNPSCEKLIKTALASLAEGYDTDILVNELKKLGLNPGPITKTTKPLYLRYRERHKLKAGSILTNINNNHKSYSPELELLLSKHGTPDLASILLKYDSLEDQLTLHFQSKHHLPAPKTCFTYLLLNSQVTQGLPKRQHVMDPCALFRTFLDAVFYVGKGTNARPYAHLHEAKVCLEKNLRPKNEKTRKILSLWNDNCGVICLSAFRNVSSEEALGRESAMISALRLDNLTNEIAGASTTRGGLKWGEKQRAQLGSSLLFRALRIHLSEGERPLLHTDV</sequence>
<dbReference type="CDD" id="cd10454">
    <property type="entry name" value="GIY-YIG_COG3680_Meta"/>
    <property type="match status" value="1"/>
</dbReference>
<dbReference type="SUPFAM" id="SSF48403">
    <property type="entry name" value="Ankyrin repeat"/>
    <property type="match status" value="1"/>
</dbReference>
<dbReference type="InterPro" id="IPR036770">
    <property type="entry name" value="Ankyrin_rpt-contain_sf"/>
</dbReference>
<dbReference type="GO" id="GO:0005654">
    <property type="term" value="C:nucleoplasm"/>
    <property type="evidence" value="ECO:0007669"/>
    <property type="project" value="TreeGrafter"/>
</dbReference>
<feature type="domain" description="LEM" evidence="2">
    <location>
        <begin position="134"/>
        <end position="178"/>
    </location>
</feature>
<dbReference type="Gene3D" id="1.25.40.20">
    <property type="entry name" value="Ankyrin repeat-containing domain"/>
    <property type="match status" value="1"/>
</dbReference>
<dbReference type="GO" id="GO:0004520">
    <property type="term" value="F:DNA endonuclease activity"/>
    <property type="evidence" value="ECO:0007669"/>
    <property type="project" value="TreeGrafter"/>
</dbReference>
<dbReference type="PROSITE" id="PS50297">
    <property type="entry name" value="ANK_REP_REGION"/>
    <property type="match status" value="1"/>
</dbReference>
<evidence type="ECO:0000313" key="3">
    <source>
        <dbReference type="EMBL" id="CAG6643974.1"/>
    </source>
</evidence>
<organism evidence="3">
    <name type="scientific">Cacopsylla melanoneura</name>
    <dbReference type="NCBI Taxonomy" id="428564"/>
    <lineage>
        <taxon>Eukaryota</taxon>
        <taxon>Metazoa</taxon>
        <taxon>Ecdysozoa</taxon>
        <taxon>Arthropoda</taxon>
        <taxon>Hexapoda</taxon>
        <taxon>Insecta</taxon>
        <taxon>Pterygota</taxon>
        <taxon>Neoptera</taxon>
        <taxon>Paraneoptera</taxon>
        <taxon>Hemiptera</taxon>
        <taxon>Sternorrhyncha</taxon>
        <taxon>Psylloidea</taxon>
        <taxon>Psyllidae</taxon>
        <taxon>Psyllinae</taxon>
        <taxon>Cacopsylla</taxon>
    </lineage>
</organism>
<dbReference type="SUPFAM" id="SSF63451">
    <property type="entry name" value="LEM domain"/>
    <property type="match status" value="1"/>
</dbReference>
<dbReference type="GO" id="GO:0000724">
    <property type="term" value="P:double-strand break repair via homologous recombination"/>
    <property type="evidence" value="ECO:0007669"/>
    <property type="project" value="TreeGrafter"/>
</dbReference>
<dbReference type="GO" id="GO:0005737">
    <property type="term" value="C:cytoplasm"/>
    <property type="evidence" value="ECO:0007669"/>
    <property type="project" value="TreeGrafter"/>
</dbReference>
<dbReference type="InterPro" id="IPR034998">
    <property type="entry name" value="ANKLE1"/>
</dbReference>
<dbReference type="EMBL" id="HBUF01129995">
    <property type="protein sequence ID" value="CAG6643974.1"/>
    <property type="molecule type" value="Transcribed_RNA"/>
</dbReference>
<dbReference type="Pfam" id="PF03020">
    <property type="entry name" value="LEM"/>
    <property type="match status" value="1"/>
</dbReference>
<accession>A0A8D8R443</accession>
<feature type="repeat" description="ANK" evidence="1">
    <location>
        <begin position="82"/>
        <end position="114"/>
    </location>
</feature>
<dbReference type="Pfam" id="PF22945">
    <property type="entry name" value="LEM-3_GIY-YIG"/>
    <property type="match status" value="1"/>
</dbReference>
<dbReference type="InterPro" id="IPR011015">
    <property type="entry name" value="LEM/LEM-like_dom_sf"/>
</dbReference>